<organism evidence="1 2">
    <name type="scientific">Zunongwangia endophytica</name>
    <dbReference type="NCBI Taxonomy" id="1808945"/>
    <lineage>
        <taxon>Bacteria</taxon>
        <taxon>Pseudomonadati</taxon>
        <taxon>Bacteroidota</taxon>
        <taxon>Flavobacteriia</taxon>
        <taxon>Flavobacteriales</taxon>
        <taxon>Flavobacteriaceae</taxon>
        <taxon>Zunongwangia</taxon>
    </lineage>
</organism>
<dbReference type="Proteomes" id="UP001595793">
    <property type="component" value="Unassembled WGS sequence"/>
</dbReference>
<evidence type="ECO:0000313" key="1">
    <source>
        <dbReference type="EMBL" id="MFC4026988.1"/>
    </source>
</evidence>
<sequence length="117" mass="13359">MENDKIQIEQENGETLDFNVNAEVQKGLYLTTDTRLINENIQKFAIDIEMVPNQIAMKISQIGKFAAVTFAVDENRKYQYLIGSELDIDKMEKNASDKIPDQIKGLIVEAYSLTQKE</sequence>
<accession>A0ABV8H4M2</accession>
<dbReference type="EMBL" id="JBHSAS010000006">
    <property type="protein sequence ID" value="MFC4026988.1"/>
    <property type="molecule type" value="Genomic_DNA"/>
</dbReference>
<comment type="caution">
    <text evidence="1">The sequence shown here is derived from an EMBL/GenBank/DDBJ whole genome shotgun (WGS) entry which is preliminary data.</text>
</comment>
<evidence type="ECO:0000313" key="2">
    <source>
        <dbReference type="Proteomes" id="UP001595793"/>
    </source>
</evidence>
<proteinExistence type="predicted"/>
<protein>
    <submittedName>
        <fullName evidence="1">Uncharacterized protein</fullName>
    </submittedName>
</protein>
<reference evidence="2" key="1">
    <citation type="journal article" date="2019" name="Int. J. Syst. Evol. Microbiol.">
        <title>The Global Catalogue of Microorganisms (GCM) 10K type strain sequencing project: providing services to taxonomists for standard genome sequencing and annotation.</title>
        <authorList>
            <consortium name="The Broad Institute Genomics Platform"/>
            <consortium name="The Broad Institute Genome Sequencing Center for Infectious Disease"/>
            <person name="Wu L."/>
            <person name="Ma J."/>
        </authorList>
    </citation>
    <scope>NUCLEOTIDE SEQUENCE [LARGE SCALE GENOMIC DNA]</scope>
    <source>
        <strain evidence="2">CECT 9128</strain>
    </source>
</reference>
<keyword evidence="2" id="KW-1185">Reference proteome</keyword>
<dbReference type="RefSeq" id="WP_290235251.1">
    <property type="nucleotide sequence ID" value="NZ_JAUFPZ010000002.1"/>
</dbReference>
<name>A0ABV8H4M2_9FLAO</name>
<gene>
    <name evidence="1" type="ORF">ACFOS1_06195</name>
</gene>